<dbReference type="SUPFAM" id="SSF53850">
    <property type="entry name" value="Periplasmic binding protein-like II"/>
    <property type="match status" value="2"/>
</dbReference>
<gene>
    <name evidence="6" type="ORF">DTER00134_LOCUS22417</name>
</gene>
<feature type="domain" description="PBP" evidence="5">
    <location>
        <begin position="25"/>
        <end position="240"/>
    </location>
</feature>
<name>A0A7S3VTW4_DUNTE</name>
<proteinExistence type="inferred from homology"/>
<evidence type="ECO:0000313" key="6">
    <source>
        <dbReference type="EMBL" id="CAE0507340.1"/>
    </source>
</evidence>
<sequence length="940" mass="101614">MTIFLLALLATVVRAQVAELTLAGSAGGSEYGRKLMAAVEDMASGPVRTVYREVPNDQKARDEFNPGAIPKAALSSAPLVPSAGEPAVLNIPVAFSTLSIYANVPGVLETINMTSCLLARIFDGQLTNWNQRDIRAINPGMSLAGEKTKTNILVVRPKDTQSQSGIYENTDTATLKAYLQASCPEVAGQGGWKGAYVSRLVGTSDALVDDPLMVASKNPMSITYSRTAEITASGPSVREVGIQNKANTYQRAANADYANTIKAIGDRLPWSFDSSDYSVADLSAVNAWDMPGEGVFPMTVVHFIHAPKDVSADPWDRNNTGALLQAICNFAVSEAGWALIDGTGLHPLADFDIAARSMAALNQSSTPPNMILGTQPQYQLELKGTYTENLESPSLSASREGYCYTQLQRLKEKDVEFEQQMRLNQNTVLQGSGSSAQTAVMWRLMRNFMASSSTPVWLYYRAIGSGGGQDESTGSNNNYNPWNNFGVSDVPLSTAVWKIIHKDSIVAARGKPIQVPYGLSAMSFFVSIPQIALPEGKMRLTPCDIVKIFTGKVTSWSGFGLAAKDVTFFYRVQSGSTALISSYLSEACPAEWTFSKAGNMTIKEWESMDNGRVADNTLDLANKLAATPWAIGYMDSGIGQNFATLVEVSLQNSAGQFLTSRESEISEAASGVIRSGAWPADPTSDFSGVSLINQPGDRTWPIVVMPFIIAHTNLVDLGSKGSLMVAFLKYMLEPEVQKGLKEENMEPLPAEVMNYVKTRILPLLMVDPKAPQWFYEGDHTIYDGSKPYVYSAPDINSDYNLLQMTRMKEGLGNVERWIRNIEARDLPSSLNATIIQFNSDLEHVRKTLDDRVKEYQALSIAGIAFGIAGSVIAIFTVFRSIAKDMEGGSGGLMSTGMLGSIPGISTGGDLRRKPSALEDGLMPLNSGRAQSGSGHHSGME</sequence>
<keyword evidence="3" id="KW-0812">Transmembrane</keyword>
<evidence type="ECO:0000256" key="1">
    <source>
        <dbReference type="ARBA" id="ARBA00008725"/>
    </source>
</evidence>
<feature type="transmembrane region" description="Helical" evidence="3">
    <location>
        <begin position="855"/>
        <end position="878"/>
    </location>
</feature>
<feature type="region of interest" description="Disordered" evidence="2">
    <location>
        <begin position="915"/>
        <end position="940"/>
    </location>
</feature>
<keyword evidence="3" id="KW-0472">Membrane</keyword>
<feature type="signal peptide" evidence="4">
    <location>
        <begin position="1"/>
        <end position="15"/>
    </location>
</feature>
<dbReference type="AlphaFoldDB" id="A0A7S3VTW4"/>
<dbReference type="PANTHER" id="PTHR42996">
    <property type="entry name" value="PHOSPHATE-BINDING PROTEIN PSTS"/>
    <property type="match status" value="1"/>
</dbReference>
<feature type="chain" id="PRO_5031386762" description="PBP domain-containing protein" evidence="4">
    <location>
        <begin position="16"/>
        <end position="940"/>
    </location>
</feature>
<evidence type="ECO:0000259" key="5">
    <source>
        <dbReference type="Pfam" id="PF12849"/>
    </source>
</evidence>
<evidence type="ECO:0000256" key="2">
    <source>
        <dbReference type="SAM" id="MobiDB-lite"/>
    </source>
</evidence>
<keyword evidence="3" id="KW-1133">Transmembrane helix</keyword>
<dbReference type="Gene3D" id="3.40.190.10">
    <property type="entry name" value="Periplasmic binding protein-like II"/>
    <property type="match status" value="4"/>
</dbReference>
<dbReference type="InterPro" id="IPR050962">
    <property type="entry name" value="Phosphate-bind_PstS"/>
</dbReference>
<comment type="similarity">
    <text evidence="1">Belongs to the PstS family.</text>
</comment>
<dbReference type="PANTHER" id="PTHR42996:SF1">
    <property type="entry name" value="PHOSPHATE-BINDING PROTEIN PSTS"/>
    <property type="match status" value="1"/>
</dbReference>
<dbReference type="EMBL" id="HBIP01037059">
    <property type="protein sequence ID" value="CAE0507340.1"/>
    <property type="molecule type" value="Transcribed_RNA"/>
</dbReference>
<accession>A0A7S3VTW4</accession>
<dbReference type="Pfam" id="PF12849">
    <property type="entry name" value="PBP_like_2"/>
    <property type="match status" value="2"/>
</dbReference>
<evidence type="ECO:0000256" key="4">
    <source>
        <dbReference type="SAM" id="SignalP"/>
    </source>
</evidence>
<evidence type="ECO:0000256" key="3">
    <source>
        <dbReference type="SAM" id="Phobius"/>
    </source>
</evidence>
<keyword evidence="4" id="KW-0732">Signal</keyword>
<dbReference type="InterPro" id="IPR024370">
    <property type="entry name" value="PBP_domain"/>
</dbReference>
<protein>
    <recommendedName>
        <fullName evidence="5">PBP domain-containing protein</fullName>
    </recommendedName>
</protein>
<organism evidence="6">
    <name type="scientific">Dunaliella tertiolecta</name>
    <name type="common">Green alga</name>
    <dbReference type="NCBI Taxonomy" id="3047"/>
    <lineage>
        <taxon>Eukaryota</taxon>
        <taxon>Viridiplantae</taxon>
        <taxon>Chlorophyta</taxon>
        <taxon>core chlorophytes</taxon>
        <taxon>Chlorophyceae</taxon>
        <taxon>CS clade</taxon>
        <taxon>Chlamydomonadales</taxon>
        <taxon>Dunaliellaceae</taxon>
        <taxon>Dunaliella</taxon>
    </lineage>
</organism>
<reference evidence="6" key="1">
    <citation type="submission" date="2021-01" db="EMBL/GenBank/DDBJ databases">
        <authorList>
            <person name="Corre E."/>
            <person name="Pelletier E."/>
            <person name="Niang G."/>
            <person name="Scheremetjew M."/>
            <person name="Finn R."/>
            <person name="Kale V."/>
            <person name="Holt S."/>
            <person name="Cochrane G."/>
            <person name="Meng A."/>
            <person name="Brown T."/>
            <person name="Cohen L."/>
        </authorList>
    </citation>
    <scope>NUCLEOTIDE SEQUENCE</scope>
    <source>
        <strain evidence="6">CCMP1320</strain>
    </source>
</reference>
<feature type="domain" description="PBP" evidence="5">
    <location>
        <begin position="426"/>
        <end position="682"/>
    </location>
</feature>